<dbReference type="Pfam" id="PF05063">
    <property type="entry name" value="MT-A70"/>
    <property type="match status" value="1"/>
</dbReference>
<accession>A0A8S2Q1G9</accession>
<dbReference type="GO" id="GO:0008168">
    <property type="term" value="F:methyltransferase activity"/>
    <property type="evidence" value="ECO:0007669"/>
    <property type="project" value="InterPro"/>
</dbReference>
<feature type="compositionally biased region" description="Polar residues" evidence="2">
    <location>
        <begin position="86"/>
        <end position="105"/>
    </location>
</feature>
<evidence type="ECO:0000313" key="4">
    <source>
        <dbReference type="Proteomes" id="UP000681720"/>
    </source>
</evidence>
<dbReference type="AlphaFoldDB" id="A0A8S2Q1G9"/>
<proteinExistence type="inferred from homology"/>
<protein>
    <recommendedName>
        <fullName evidence="5">Methyltransferase-like protein 4</fullName>
    </recommendedName>
</protein>
<dbReference type="GO" id="GO:0005634">
    <property type="term" value="C:nucleus"/>
    <property type="evidence" value="ECO:0007669"/>
    <property type="project" value="TreeGrafter"/>
</dbReference>
<evidence type="ECO:0000313" key="3">
    <source>
        <dbReference type="EMBL" id="CAF4082873.1"/>
    </source>
</evidence>
<dbReference type="GO" id="GO:0032259">
    <property type="term" value="P:methylation"/>
    <property type="evidence" value="ECO:0007669"/>
    <property type="project" value="InterPro"/>
</dbReference>
<evidence type="ECO:0000256" key="2">
    <source>
        <dbReference type="SAM" id="MobiDB-lite"/>
    </source>
</evidence>
<feature type="compositionally biased region" description="Polar residues" evidence="2">
    <location>
        <begin position="126"/>
        <end position="140"/>
    </location>
</feature>
<gene>
    <name evidence="3" type="ORF">GIL414_LOCUS16170</name>
</gene>
<dbReference type="PANTHER" id="PTHR12829:SF4">
    <property type="entry name" value="N(6)-ADENINE-SPECIFIC METHYLTRANSFERASE METTL4"/>
    <property type="match status" value="1"/>
</dbReference>
<dbReference type="PANTHER" id="PTHR12829">
    <property type="entry name" value="N6-ADENOSINE-METHYLTRANSFERASE"/>
    <property type="match status" value="1"/>
</dbReference>
<feature type="compositionally biased region" description="Polar residues" evidence="2">
    <location>
        <begin position="10"/>
        <end position="33"/>
    </location>
</feature>
<reference evidence="3" key="1">
    <citation type="submission" date="2021-02" db="EMBL/GenBank/DDBJ databases">
        <authorList>
            <person name="Nowell W R."/>
        </authorList>
    </citation>
    <scope>NUCLEOTIDE SEQUENCE</scope>
</reference>
<evidence type="ECO:0000256" key="1">
    <source>
        <dbReference type="PROSITE-ProRule" id="PRU00489"/>
    </source>
</evidence>
<organism evidence="3 4">
    <name type="scientific">Rotaria magnacalcarata</name>
    <dbReference type="NCBI Taxonomy" id="392030"/>
    <lineage>
        <taxon>Eukaryota</taxon>
        <taxon>Metazoa</taxon>
        <taxon>Spiralia</taxon>
        <taxon>Gnathifera</taxon>
        <taxon>Rotifera</taxon>
        <taxon>Eurotatoria</taxon>
        <taxon>Bdelloidea</taxon>
        <taxon>Philodinida</taxon>
        <taxon>Philodinidae</taxon>
        <taxon>Rotaria</taxon>
    </lineage>
</organism>
<dbReference type="InterPro" id="IPR002052">
    <property type="entry name" value="DNA_methylase_N6_adenine_CS"/>
</dbReference>
<dbReference type="InterPro" id="IPR007757">
    <property type="entry name" value="MT-A70-like"/>
</dbReference>
<dbReference type="PROSITE" id="PS51143">
    <property type="entry name" value="MT_A70"/>
    <property type="match status" value="1"/>
</dbReference>
<feature type="compositionally biased region" description="Polar residues" evidence="2">
    <location>
        <begin position="51"/>
        <end position="68"/>
    </location>
</feature>
<dbReference type="Proteomes" id="UP000681720">
    <property type="component" value="Unassembled WGS sequence"/>
</dbReference>
<comment type="similarity">
    <text evidence="1">Belongs to the MT-A70-like family.</text>
</comment>
<dbReference type="GO" id="GO:0003676">
    <property type="term" value="F:nucleic acid binding"/>
    <property type="evidence" value="ECO:0007669"/>
    <property type="project" value="InterPro"/>
</dbReference>
<comment type="caution">
    <text evidence="3">The sequence shown here is derived from an EMBL/GenBank/DDBJ whole genome shotgun (WGS) entry which is preliminary data.</text>
</comment>
<sequence length="617" mass="68240">MSIESVDTFEPSSSTPVFGSGVSQTKLQQQQPSKDVEESEKSVTPSDAVVNGQTDSTNNKTDGTTTESAQEHPRKNGTTDEHANGENKSATVDTIPLVQSSSNDNPAEESIAASRGSDSVDKSSQKESASVSTNEPTTNVAPPAASPKYDPSAPTESETALSISVDEVKEDVSSTAATHIEHAPPAGPSVATTSEDTTPVAAPAAEAIAQVDSASSEPKARTPRGKVKSPVVSTLPTRQSTRARKPVASTNEDWRNTTAVDSRHNLTWRKDLFHVERPFRMTTTTTTGEPTKKKKKKNPKRTYDEAFNDIQNDFLTQLTKAVEICKSKLSLKNDTSLIQTEHAFNSIPLAHIATEQCDHKRPIAKILLTDYFLRASKLGIQTNILYSHNKDHPSIIDTAVSGRTVLPANCRFLWTDMKNSTLLISEGTKYSFIVLDPPWMNKSVRRKHPYNWSDLSDIKNLPIEHLINRTQSSLVCCWSTNCDKIEDFIKNDLFNKWNCQYLTTWYWLKITQSGEPILDLTSLDKKSYETLILGCTGDDDRFNSLKGTTKILCSVPALIHSTKPALHLLFQNLINFPNHEIDHCLELYARNLLANFTSIGNEVLKHQSIDLFEEINL</sequence>
<feature type="compositionally biased region" description="Polar residues" evidence="2">
    <location>
        <begin position="231"/>
        <end position="240"/>
    </location>
</feature>
<dbReference type="EMBL" id="CAJOBJ010007310">
    <property type="protein sequence ID" value="CAF4082873.1"/>
    <property type="molecule type" value="Genomic_DNA"/>
</dbReference>
<feature type="compositionally biased region" description="Basic and acidic residues" evidence="2">
    <location>
        <begin position="69"/>
        <end position="85"/>
    </location>
</feature>
<feature type="region of interest" description="Disordered" evidence="2">
    <location>
        <begin position="1"/>
        <end position="251"/>
    </location>
</feature>
<evidence type="ECO:0008006" key="5">
    <source>
        <dbReference type="Google" id="ProtNLM"/>
    </source>
</evidence>
<dbReference type="PROSITE" id="PS00092">
    <property type="entry name" value="N6_MTASE"/>
    <property type="match status" value="1"/>
</dbReference>
<name>A0A8S2Q1G9_9BILA</name>